<evidence type="ECO:0000256" key="2">
    <source>
        <dbReference type="ARBA" id="ARBA00022475"/>
    </source>
</evidence>
<evidence type="ECO:0000256" key="4">
    <source>
        <dbReference type="ARBA" id="ARBA00022989"/>
    </source>
</evidence>
<dbReference type="GO" id="GO:0005886">
    <property type="term" value="C:plasma membrane"/>
    <property type="evidence" value="ECO:0007669"/>
    <property type="project" value="UniProtKB-SubCell"/>
</dbReference>
<dbReference type="Proteomes" id="UP000295680">
    <property type="component" value="Unassembled WGS sequence"/>
</dbReference>
<dbReference type="InterPro" id="IPR020846">
    <property type="entry name" value="MFS_dom"/>
</dbReference>
<feature type="transmembrane region" description="Helical" evidence="6">
    <location>
        <begin position="7"/>
        <end position="28"/>
    </location>
</feature>
<keyword evidence="3 6" id="KW-0812">Transmembrane</keyword>
<feature type="transmembrane region" description="Helical" evidence="6">
    <location>
        <begin position="124"/>
        <end position="145"/>
    </location>
</feature>
<evidence type="ECO:0000259" key="7">
    <source>
        <dbReference type="PROSITE" id="PS50850"/>
    </source>
</evidence>
<dbReference type="Pfam" id="PF07690">
    <property type="entry name" value="MFS_1"/>
    <property type="match status" value="2"/>
</dbReference>
<dbReference type="PANTHER" id="PTHR23513:SF6">
    <property type="entry name" value="MAJOR FACILITATOR SUPERFAMILY ASSOCIATED DOMAIN-CONTAINING PROTEIN"/>
    <property type="match status" value="1"/>
</dbReference>
<evidence type="ECO:0000256" key="1">
    <source>
        <dbReference type="ARBA" id="ARBA00004651"/>
    </source>
</evidence>
<evidence type="ECO:0000313" key="8">
    <source>
        <dbReference type="EMBL" id="TCO46623.1"/>
    </source>
</evidence>
<dbReference type="EMBL" id="SLWS01000018">
    <property type="protein sequence ID" value="TCO46623.1"/>
    <property type="molecule type" value="Genomic_DNA"/>
</dbReference>
<feature type="transmembrane region" description="Helical" evidence="6">
    <location>
        <begin position="262"/>
        <end position="279"/>
    </location>
</feature>
<dbReference type="Gene3D" id="1.20.1250.20">
    <property type="entry name" value="MFS general substrate transporter like domains"/>
    <property type="match status" value="1"/>
</dbReference>
<keyword evidence="4 6" id="KW-1133">Transmembrane helix</keyword>
<feature type="transmembrane region" description="Helical" evidence="6">
    <location>
        <begin position="228"/>
        <end position="250"/>
    </location>
</feature>
<proteinExistence type="predicted"/>
<feature type="domain" description="Major facilitator superfamily (MFS) profile" evidence="7">
    <location>
        <begin position="134"/>
        <end position="379"/>
    </location>
</feature>
<feature type="transmembrane region" description="Helical" evidence="6">
    <location>
        <begin position="285"/>
        <end position="309"/>
    </location>
</feature>
<sequence>MDLYLTAFARAISTLGNEIALVALMLRLHDHGGWAVAALLAAGTMPMVLLAPLIGTLVDRYDSRTLIVTSSVGQAVTCATLAFASHPATVLALVTVNAIGSAITGPTFGALIRHMSDKVARANSLQQSANTAAVLSGPALGGLLAGVDTQLPLLVDAATFLALALTGLTIKARRRPHPQNHSRDSVSILFTDRPLAASTGLQLLLILVGETVNVAEVFLVRDTFQASATAYGLLSTTFVAGSLLGMLLAAKLDTTSRILRTLPLASVAMTTAIAAAGLSPSLAGVFALFVLAGAAAGVMGVTAATLVILRTPDHLMGRVQAMLNGMTRTAGIASLGLGALLTGLFTPSTVFVLAGTAGLVATAATIPLFKTARAHTETG</sequence>
<dbReference type="PROSITE" id="PS50850">
    <property type="entry name" value="MFS"/>
    <property type="match status" value="1"/>
</dbReference>
<protein>
    <submittedName>
        <fullName evidence="8">Putative MFS family arabinose efflux permease</fullName>
    </submittedName>
</protein>
<evidence type="ECO:0000256" key="6">
    <source>
        <dbReference type="SAM" id="Phobius"/>
    </source>
</evidence>
<accession>A0A4R2IND7</accession>
<dbReference type="InterPro" id="IPR036259">
    <property type="entry name" value="MFS_trans_sf"/>
</dbReference>
<comment type="caution">
    <text evidence="8">The sequence shown here is derived from an EMBL/GenBank/DDBJ whole genome shotgun (WGS) entry which is preliminary data.</text>
</comment>
<dbReference type="CDD" id="cd06173">
    <property type="entry name" value="MFS_MefA_like"/>
    <property type="match status" value="1"/>
</dbReference>
<feature type="transmembrane region" description="Helical" evidence="6">
    <location>
        <begin position="34"/>
        <end position="54"/>
    </location>
</feature>
<dbReference type="InterPro" id="IPR011701">
    <property type="entry name" value="MFS"/>
</dbReference>
<name>A0A4R2IND7_9PSEU</name>
<evidence type="ECO:0000313" key="9">
    <source>
        <dbReference type="Proteomes" id="UP000295680"/>
    </source>
</evidence>
<gene>
    <name evidence="8" type="ORF">EV192_11818</name>
</gene>
<dbReference type="AlphaFoldDB" id="A0A4R2IND7"/>
<evidence type="ECO:0000256" key="3">
    <source>
        <dbReference type="ARBA" id="ARBA00022692"/>
    </source>
</evidence>
<dbReference type="OrthoDB" id="4204059at2"/>
<reference evidence="8 9" key="1">
    <citation type="submission" date="2019-03" db="EMBL/GenBank/DDBJ databases">
        <title>Genomic Encyclopedia of Type Strains, Phase IV (KMG-IV): sequencing the most valuable type-strain genomes for metagenomic binning, comparative biology and taxonomic classification.</title>
        <authorList>
            <person name="Goeker M."/>
        </authorList>
    </citation>
    <scope>NUCLEOTIDE SEQUENCE [LARGE SCALE GENOMIC DNA]</scope>
    <source>
        <strain evidence="8 9">DSM 45934</strain>
    </source>
</reference>
<dbReference type="SUPFAM" id="SSF103473">
    <property type="entry name" value="MFS general substrate transporter"/>
    <property type="match status" value="1"/>
</dbReference>
<evidence type="ECO:0000256" key="5">
    <source>
        <dbReference type="ARBA" id="ARBA00023136"/>
    </source>
</evidence>
<dbReference type="RefSeq" id="WP_132125754.1">
    <property type="nucleotide sequence ID" value="NZ_SLWS01000018.1"/>
</dbReference>
<dbReference type="GO" id="GO:0022857">
    <property type="term" value="F:transmembrane transporter activity"/>
    <property type="evidence" value="ECO:0007669"/>
    <property type="project" value="InterPro"/>
</dbReference>
<organism evidence="8 9">
    <name type="scientific">Actinocrispum wychmicini</name>
    <dbReference type="NCBI Taxonomy" id="1213861"/>
    <lineage>
        <taxon>Bacteria</taxon>
        <taxon>Bacillati</taxon>
        <taxon>Actinomycetota</taxon>
        <taxon>Actinomycetes</taxon>
        <taxon>Pseudonocardiales</taxon>
        <taxon>Pseudonocardiaceae</taxon>
        <taxon>Actinocrispum</taxon>
    </lineage>
</organism>
<keyword evidence="9" id="KW-1185">Reference proteome</keyword>
<dbReference type="PANTHER" id="PTHR23513">
    <property type="entry name" value="INTEGRAL MEMBRANE EFFLUX PROTEIN-RELATED"/>
    <property type="match status" value="1"/>
</dbReference>
<keyword evidence="5 6" id="KW-0472">Membrane</keyword>
<comment type="subcellular location">
    <subcellularLocation>
        <location evidence="1">Cell membrane</location>
        <topology evidence="1">Multi-pass membrane protein</topology>
    </subcellularLocation>
</comment>
<feature type="transmembrane region" description="Helical" evidence="6">
    <location>
        <begin position="90"/>
        <end position="112"/>
    </location>
</feature>
<keyword evidence="2" id="KW-1003">Cell membrane</keyword>
<feature type="transmembrane region" description="Helical" evidence="6">
    <location>
        <begin position="66"/>
        <end position="84"/>
    </location>
</feature>
<feature type="transmembrane region" description="Helical" evidence="6">
    <location>
        <begin position="321"/>
        <end position="344"/>
    </location>
</feature>